<organism evidence="2 3">
    <name type="scientific">Dendryphion nanum</name>
    <dbReference type="NCBI Taxonomy" id="256645"/>
    <lineage>
        <taxon>Eukaryota</taxon>
        <taxon>Fungi</taxon>
        <taxon>Dikarya</taxon>
        <taxon>Ascomycota</taxon>
        <taxon>Pezizomycotina</taxon>
        <taxon>Dothideomycetes</taxon>
        <taxon>Pleosporomycetidae</taxon>
        <taxon>Pleosporales</taxon>
        <taxon>Torulaceae</taxon>
        <taxon>Dendryphion</taxon>
    </lineage>
</organism>
<evidence type="ECO:0000313" key="3">
    <source>
        <dbReference type="Proteomes" id="UP000700596"/>
    </source>
</evidence>
<sequence>MIFSIQLCALVFIILCKTQSCLARKENGFRHEVIDSLNHRNVLKSLKRMESNTTKITTEQCFFPATKAAPITTIFPSPGATPVEVFTQSQVVTSYIPEVTWCIGPPIALVPTSTISGPPYSNSSTLYSTSIAGTGSCETVYAETATTVCATTLTGLGSKITVTSCDQEITFSSECGFTLETPSPTLRNFTALITPAPAVKRMMTYWLAPWQSLTLGETPSDVDIKVCTILNDDEQECRRYQEVWEVVVVTQTMTTERQIRLTTTVSGPGTLIVESLQAFINDTIVFVDLSTTLLLETEIEIETISKSKKLVTRPDMRVEPTATVFLTKEVK</sequence>
<dbReference type="AlphaFoldDB" id="A0A9P9DIM1"/>
<name>A0A9P9DIM1_9PLEO</name>
<dbReference type="EMBL" id="JAGMWT010000011">
    <property type="protein sequence ID" value="KAH7119843.1"/>
    <property type="molecule type" value="Genomic_DNA"/>
</dbReference>
<evidence type="ECO:0000313" key="2">
    <source>
        <dbReference type="EMBL" id="KAH7119843.1"/>
    </source>
</evidence>
<comment type="caution">
    <text evidence="2">The sequence shown here is derived from an EMBL/GenBank/DDBJ whole genome shotgun (WGS) entry which is preliminary data.</text>
</comment>
<accession>A0A9P9DIM1</accession>
<gene>
    <name evidence="2" type="ORF">B0J11DRAFT_71404</name>
</gene>
<dbReference type="Proteomes" id="UP000700596">
    <property type="component" value="Unassembled WGS sequence"/>
</dbReference>
<keyword evidence="3" id="KW-1185">Reference proteome</keyword>
<feature type="signal peptide" evidence="1">
    <location>
        <begin position="1"/>
        <end position="23"/>
    </location>
</feature>
<reference evidence="2" key="1">
    <citation type="journal article" date="2021" name="Nat. Commun.">
        <title>Genetic determinants of endophytism in the Arabidopsis root mycobiome.</title>
        <authorList>
            <person name="Mesny F."/>
            <person name="Miyauchi S."/>
            <person name="Thiergart T."/>
            <person name="Pickel B."/>
            <person name="Atanasova L."/>
            <person name="Karlsson M."/>
            <person name="Huettel B."/>
            <person name="Barry K.W."/>
            <person name="Haridas S."/>
            <person name="Chen C."/>
            <person name="Bauer D."/>
            <person name="Andreopoulos W."/>
            <person name="Pangilinan J."/>
            <person name="LaButti K."/>
            <person name="Riley R."/>
            <person name="Lipzen A."/>
            <person name="Clum A."/>
            <person name="Drula E."/>
            <person name="Henrissat B."/>
            <person name="Kohler A."/>
            <person name="Grigoriev I.V."/>
            <person name="Martin F.M."/>
            <person name="Hacquard S."/>
        </authorList>
    </citation>
    <scope>NUCLEOTIDE SEQUENCE</scope>
    <source>
        <strain evidence="2">MPI-CAGE-CH-0243</strain>
    </source>
</reference>
<evidence type="ECO:0000256" key="1">
    <source>
        <dbReference type="SAM" id="SignalP"/>
    </source>
</evidence>
<feature type="chain" id="PRO_5040219403" evidence="1">
    <location>
        <begin position="24"/>
        <end position="331"/>
    </location>
</feature>
<proteinExistence type="predicted"/>
<dbReference type="OrthoDB" id="4121208at2759"/>
<keyword evidence="1" id="KW-0732">Signal</keyword>
<protein>
    <submittedName>
        <fullName evidence="2">Uncharacterized protein</fullName>
    </submittedName>
</protein>